<comment type="caution">
    <text evidence="3">The sequence shown here is derived from an EMBL/GenBank/DDBJ whole genome shotgun (WGS) entry which is preliminary data.</text>
</comment>
<evidence type="ECO:0000313" key="4">
    <source>
        <dbReference type="Proteomes" id="UP000529946"/>
    </source>
</evidence>
<dbReference type="Gene3D" id="2.60.120.1360">
    <property type="match status" value="1"/>
</dbReference>
<evidence type="ECO:0000256" key="1">
    <source>
        <dbReference type="SAM" id="SignalP"/>
    </source>
</evidence>
<evidence type="ECO:0000259" key="2">
    <source>
        <dbReference type="Pfam" id="PF13472"/>
    </source>
</evidence>
<dbReference type="InterPro" id="IPR013830">
    <property type="entry name" value="SGNH_hydro"/>
</dbReference>
<dbReference type="Proteomes" id="UP000529946">
    <property type="component" value="Unassembled WGS sequence"/>
</dbReference>
<organism evidence="3 4">
    <name type="scientific">Brevundimonas lenta</name>
    <dbReference type="NCBI Taxonomy" id="424796"/>
    <lineage>
        <taxon>Bacteria</taxon>
        <taxon>Pseudomonadati</taxon>
        <taxon>Pseudomonadota</taxon>
        <taxon>Alphaproteobacteria</taxon>
        <taxon>Caulobacterales</taxon>
        <taxon>Caulobacteraceae</taxon>
        <taxon>Brevundimonas</taxon>
    </lineage>
</organism>
<sequence length="421" mass="43464">MRAALAALIASLVCAAPAAAQTSYVAMPEREPGAGVCAGGLCQPEALTGLFAALAATEAGERTAPVHIVQIGDSHTAGDRITGATRAVLQRRFGAAGRGVLPVGVPYGGYAPMQVLVEVQDWRTATAPVAGRSALQAVDVGLAGVSPPTYGPAPLLRILPDPGASPSVLQVCGRAGPASTGFDVAIGDRRLPVDLTQPESGPLCWTLRVSAAGPVELRPKGANALAYSVMLQGDGPGVILSNLGVVSATLRDLAARDETVVEAELAAWRPTLLVLAFGTNEGFEDDLDAAAYEALLRGQIERMRRLAPRASLLILGAPDALRSGATNGCSADGVRAPPPSLAVVRDVQRKVAADLDVAFWDWHGRMGGDCSADRLALGAEPYMRGDRVHFTSAGANWIGGTLAGDLMAAYDRWKAERGSVD</sequence>
<dbReference type="Pfam" id="PF13472">
    <property type="entry name" value="Lipase_GDSL_2"/>
    <property type="match status" value="1"/>
</dbReference>
<gene>
    <name evidence="3" type="ORF">GGR12_002517</name>
</gene>
<feature type="signal peptide" evidence="1">
    <location>
        <begin position="1"/>
        <end position="20"/>
    </location>
</feature>
<accession>A0A7W6JEN3</accession>
<protein>
    <submittedName>
        <fullName evidence="3">Lysophospholipase L1-like esterase</fullName>
    </submittedName>
</protein>
<dbReference type="SUPFAM" id="SSF52266">
    <property type="entry name" value="SGNH hydrolase"/>
    <property type="match status" value="1"/>
</dbReference>
<name>A0A7W6JEN3_9CAUL</name>
<feature type="domain" description="SGNH hydrolase-type esterase" evidence="2">
    <location>
        <begin position="230"/>
        <end position="395"/>
    </location>
</feature>
<dbReference type="AlphaFoldDB" id="A0A7W6JEN3"/>
<reference evidence="3 4" key="1">
    <citation type="submission" date="2020-08" db="EMBL/GenBank/DDBJ databases">
        <title>Genomic Encyclopedia of Type Strains, Phase IV (KMG-IV): sequencing the most valuable type-strain genomes for metagenomic binning, comparative biology and taxonomic classification.</title>
        <authorList>
            <person name="Goeker M."/>
        </authorList>
    </citation>
    <scope>NUCLEOTIDE SEQUENCE [LARGE SCALE GENOMIC DNA]</scope>
    <source>
        <strain evidence="3 4">DSM 23960</strain>
    </source>
</reference>
<dbReference type="RefSeq" id="WP_183204726.1">
    <property type="nucleotide sequence ID" value="NZ_BAAAER010000007.1"/>
</dbReference>
<keyword evidence="4" id="KW-1185">Reference proteome</keyword>
<dbReference type="Gene3D" id="3.40.50.1110">
    <property type="entry name" value="SGNH hydrolase"/>
    <property type="match status" value="1"/>
</dbReference>
<evidence type="ECO:0000313" key="3">
    <source>
        <dbReference type="EMBL" id="MBB4083651.1"/>
    </source>
</evidence>
<dbReference type="InterPro" id="IPR036514">
    <property type="entry name" value="SGNH_hydro_sf"/>
</dbReference>
<dbReference type="GO" id="GO:0016788">
    <property type="term" value="F:hydrolase activity, acting on ester bonds"/>
    <property type="evidence" value="ECO:0007669"/>
    <property type="project" value="UniProtKB-ARBA"/>
</dbReference>
<proteinExistence type="predicted"/>
<feature type="chain" id="PRO_5031240231" evidence="1">
    <location>
        <begin position="21"/>
        <end position="421"/>
    </location>
</feature>
<dbReference type="EMBL" id="JACIDM010000002">
    <property type="protein sequence ID" value="MBB4083651.1"/>
    <property type="molecule type" value="Genomic_DNA"/>
</dbReference>
<keyword evidence="1" id="KW-0732">Signal</keyword>